<keyword evidence="9" id="KW-1133">Transmembrane helix</keyword>
<evidence type="ECO:0000256" key="6">
    <source>
        <dbReference type="ARBA" id="ARBA00022840"/>
    </source>
</evidence>
<dbReference type="GeneID" id="5651547"/>
<dbReference type="PROSITE" id="PS50011">
    <property type="entry name" value="PROTEIN_KINASE_DOM"/>
    <property type="match status" value="1"/>
</dbReference>
<dbReference type="RefSeq" id="XP_001682946.1">
    <property type="nucleotide sequence ID" value="XM_001682894.1"/>
</dbReference>
<dbReference type="GO" id="GO:0005524">
    <property type="term" value="F:ATP binding"/>
    <property type="evidence" value="ECO:0000255"/>
    <property type="project" value="GeneDB"/>
</dbReference>
<dbReference type="SUPFAM" id="SSF55073">
    <property type="entry name" value="Nucleotide cyclase"/>
    <property type="match status" value="1"/>
</dbReference>
<dbReference type="GO" id="GO:0004674">
    <property type="term" value="F:protein serine/threonine kinase activity"/>
    <property type="evidence" value="ECO:0000255"/>
    <property type="project" value="GeneDB"/>
</dbReference>
<keyword evidence="9" id="KW-0812">Transmembrane</keyword>
<dbReference type="Gene3D" id="3.30.70.1230">
    <property type="entry name" value="Nucleotide cyclase"/>
    <property type="match status" value="1"/>
</dbReference>
<keyword evidence="3" id="KW-0808">Transferase</keyword>
<sequence>MRLRAPLGTHTAAFRAGGTPAEEHTSTGMQGGMEKTTSRDVDDESAFTALSPSAGEKEMVHGGSAASSLYCFKDTLRIELPVISSEHCATPSSPVDGTGTGSPETAIYHPSETAFSRETAECTPLSIEEDNARRSAVALLQAGILSKSAGGSSGRGASKRLPSFIPTFSNLEPVEAMHKKSPVNLFTNIRRKNICSLSMSAGILQREMSMEADRTSGGEPDGVIPCSGALNRSSGSFELHPALTTVIAQGGSSAPPSPGQQQRCGSTFTSPAPSQPASAISLTDKESEESGDTSDQGIEMDLVLRDASKIRGLRLTWLLYMLIVMVIVLFVLVLVQITYETRRMLTRSATEAVQAQAASLLNSVDMQQYALEKLFEVIHETKITGFSHDPVTQAIVREIICSSLHRAPIAFAMYDETEELQWKASCRRSNAADMLVELPHAIAPDIAFVRIFDYGNVALACRTFYTSSGRVETYVVMTEKETLGRTLMNNQMADYSSATLQSVMTAFFLPRWNTTKLTMLFHTLTKETRSYTETLTSPSAAALMNTFESFCYTDSPYVWHTVLTSVYALDIENSPTNASDWPATTTNPIPTPRFEYKRPWGQLSKANLCGVKCVSAEGDKCTFDNPTNVWFLVDHSMAHLESIHTTVAIVGALSVMAVVIFSFIMFLVYLSITVPVNYLRYQLMRAVGSNEMATPWQRKIVRWTYCLWLGDLTSIARSVYILSLCFRLNKKYVPDHVLRNHAKQLYMRRRKFNFLEEADLTEDAMLEHDTDSDNEAESPLVGVNTVLPPSDKRFLWHFSVTRSKDQADHAAHESGVGARISDGATFAEVSPVYAPRPQLPTTSCEVVVPCGRAAPAPRGVGLPRDAPLNVKAYGELEDTVAMQEVSAMAAAAMTIQCSNDIMSIRREYETTVLCIRIPSVALAYLISYSGAAHQHRRLMRVLLHRIRRHKGALFHCSGDCLGAVWNAFEGCPNHAECAAVCAQEIANAFAPYRSDGLHVGMVLHQGTLVCGTVEYSKTAFVTAFGDGPREALAVAELAAAVKNLNVLVTEPVKQALSGLYDCNIVDVIQLPNSAHPLLLFELSGSRTPERSLSDAHLQTPTRTEFSIDYARAFAQFRNHEFSKALQSIQKLRTHISSRNVHLLRRLERLCLFYSAQPAALPRPYHRAFPVWVNYEAIAQAGLRNDPHLTTSQSESLAAHSMNRGLVYQGVPVLRNDMDCIRDFKQELQANMRRLVSPQRTTRQGGSPTLDNAATPTHDNLHASLPMRSTPLPMPMSAGVLLEISGDLSESLSAATPAKPCYVDPQENVAEMSLPPLRPAPVVTVAPPCSIAEPPLVAASTAAPMACEEAKSCDGPERTGPEVSSPHGMPFPSRHLAVTHSVANLPPVALAGTPDLVTASVALLQSAATHTDSINSSAQADGASCSIIQSAGLSFQETGGMRGFCVSNETLPATIKAKNGTTYLRSTRILGKGSFGCVYLGMDAHSGRLVAIKFLPLPSDESGMEVIEAEVLILQRVNDTHVVQLLSYAFEGDTIVIFMECMLAGSLQNMIAAFRTIPSSTARVFMRDVLRGLSKLHSMGVIHRDMKPQNVLLSFTGNCKISDFGASAWLQELARKESKGEVCGTPVYLAPEAARGSPEKESDIWSCGIMFLQMITGRLPYSPEQLSLGAAALVYQIGSGIVQPNIPDDLDMLDAEFVRACLDDDPSKRTSAAGLLQLALFTV</sequence>
<feature type="binding site" evidence="7">
    <location>
        <position position="1492"/>
    </location>
    <ligand>
        <name>ATP</name>
        <dbReference type="ChEBI" id="CHEBI:30616"/>
    </ligand>
</feature>
<dbReference type="eggNOG" id="KOG0198">
    <property type="taxonomic scope" value="Eukaryota"/>
</dbReference>
<keyword evidence="6 7" id="KW-0067">ATP-binding</keyword>
<keyword evidence="12" id="KW-1185">Reference proteome</keyword>
<reference evidence="11 12" key="2">
    <citation type="journal article" date="2011" name="Genome Res.">
        <title>Chromosome and gene copy number variation allow major structural change between species and strains of Leishmania.</title>
        <authorList>
            <person name="Rogers M.B."/>
            <person name="Hilley J.D."/>
            <person name="Dickens N.J."/>
            <person name="Wilkes J."/>
            <person name="Bates P.A."/>
            <person name="Depledge D.P."/>
            <person name="Harris D."/>
            <person name="Her Y."/>
            <person name="Herzyk P."/>
            <person name="Imamura H."/>
            <person name="Otto T.D."/>
            <person name="Sanders M."/>
            <person name="Seeger K."/>
            <person name="Dujardin J.C."/>
            <person name="Berriman M."/>
            <person name="Smith D.F."/>
            <person name="Hertz-Fowler C."/>
            <person name="Mottram J.C."/>
        </authorList>
    </citation>
    <scope>NUCLEOTIDE SEQUENCE [LARGE SCALE GENOMIC DNA]</scope>
    <source>
        <strain evidence="12">MHOM/IL/81/Friedlin</strain>
    </source>
</reference>
<dbReference type="VEuPathDB" id="TriTrypDB:LMJLV39_210006500"/>
<protein>
    <submittedName>
        <fullName evidence="11">Putative serine/threonine protein kinase</fullName>
    </submittedName>
</protein>
<dbReference type="EMBL" id="FR796417">
    <property type="protein sequence ID" value="CAJ03763.1"/>
    <property type="molecule type" value="Genomic_DNA"/>
</dbReference>
<dbReference type="InterPro" id="IPR029787">
    <property type="entry name" value="Nucleotide_cyclase"/>
</dbReference>
<dbReference type="PANTHER" id="PTHR11584:SF369">
    <property type="entry name" value="MITOGEN-ACTIVATED PROTEIN KINASE KINASE KINASE 19-RELATED"/>
    <property type="match status" value="1"/>
</dbReference>
<dbReference type="InterPro" id="IPR008271">
    <property type="entry name" value="Ser/Thr_kinase_AS"/>
</dbReference>
<keyword evidence="2 11" id="KW-0723">Serine/threonine-protein kinase</keyword>
<organism evidence="11 12">
    <name type="scientific">Leishmania major</name>
    <dbReference type="NCBI Taxonomy" id="5664"/>
    <lineage>
        <taxon>Eukaryota</taxon>
        <taxon>Discoba</taxon>
        <taxon>Euglenozoa</taxon>
        <taxon>Kinetoplastea</taxon>
        <taxon>Metakinetoplastina</taxon>
        <taxon>Trypanosomatida</taxon>
        <taxon>Trypanosomatidae</taxon>
        <taxon>Leishmaniinae</taxon>
        <taxon>Leishmania</taxon>
    </lineage>
</organism>
<keyword evidence="4 7" id="KW-0547">Nucleotide-binding</keyword>
<feature type="domain" description="Protein kinase" evidence="10">
    <location>
        <begin position="1463"/>
        <end position="1720"/>
    </location>
</feature>
<dbReference type="Gene3D" id="1.10.510.10">
    <property type="entry name" value="Transferase(Phosphotransferase) domain 1"/>
    <property type="match status" value="1"/>
</dbReference>
<feature type="transmembrane region" description="Helical" evidence="9">
    <location>
        <begin position="317"/>
        <end position="339"/>
    </location>
</feature>
<feature type="region of interest" description="Disordered" evidence="8">
    <location>
        <begin position="1232"/>
        <end position="1269"/>
    </location>
</feature>
<comment type="subcellular location">
    <subcellularLocation>
        <location evidence="1">Membrane</location>
        <topology evidence="1">Single-pass membrane protein</topology>
    </subcellularLocation>
</comment>
<dbReference type="GO" id="GO:0006468">
    <property type="term" value="P:protein phosphorylation"/>
    <property type="evidence" value="ECO:0000255"/>
    <property type="project" value="GeneDB"/>
</dbReference>
<feature type="compositionally biased region" description="Polar residues" evidence="8">
    <location>
        <begin position="248"/>
        <end position="269"/>
    </location>
</feature>
<dbReference type="GO" id="GO:0005737">
    <property type="term" value="C:cytoplasm"/>
    <property type="evidence" value="ECO:0000318"/>
    <property type="project" value="GO_Central"/>
</dbReference>
<evidence type="ECO:0000256" key="7">
    <source>
        <dbReference type="PROSITE-ProRule" id="PRU10141"/>
    </source>
</evidence>
<dbReference type="GO" id="GO:0035556">
    <property type="term" value="P:intracellular signal transduction"/>
    <property type="evidence" value="ECO:0000318"/>
    <property type="project" value="GO_Central"/>
</dbReference>
<dbReference type="PROSITE" id="PS00107">
    <property type="entry name" value="PROTEIN_KINASE_ATP"/>
    <property type="match status" value="1"/>
</dbReference>
<dbReference type="VEuPathDB" id="TriTrypDB:LMJFC_210007300"/>
<proteinExistence type="predicted"/>
<feature type="region of interest" description="Disordered" evidence="8">
    <location>
        <begin position="248"/>
        <end position="295"/>
    </location>
</feature>
<dbReference type="HOGENOM" id="CLU_247136_0_0_1"/>
<accession>Q4QCK2</accession>
<dbReference type="OMA" id="RCGSTFT"/>
<dbReference type="SMART" id="SM00220">
    <property type="entry name" value="S_TKc"/>
    <property type="match status" value="1"/>
</dbReference>
<keyword evidence="5 11" id="KW-0418">Kinase</keyword>
<dbReference type="KEGG" id="lma:LMJF_21_0130"/>
<evidence type="ECO:0000256" key="3">
    <source>
        <dbReference type="ARBA" id="ARBA00022679"/>
    </source>
</evidence>
<dbReference type="VEuPathDB" id="TriTrypDB:LMJSD75_210006500"/>
<evidence type="ECO:0000256" key="2">
    <source>
        <dbReference type="ARBA" id="ARBA00022527"/>
    </source>
</evidence>
<dbReference type="InterPro" id="IPR000719">
    <property type="entry name" value="Prot_kinase_dom"/>
</dbReference>
<feature type="region of interest" description="Disordered" evidence="8">
    <location>
        <begin position="1"/>
        <end position="41"/>
    </location>
</feature>
<dbReference type="InterPro" id="IPR011009">
    <property type="entry name" value="Kinase-like_dom_sf"/>
</dbReference>
<dbReference type="STRING" id="5664.Q4QCK2"/>
<dbReference type="Proteomes" id="UP000000542">
    <property type="component" value="Chromosome 21"/>
</dbReference>
<dbReference type="InterPro" id="IPR017441">
    <property type="entry name" value="Protein_kinase_ATP_BS"/>
</dbReference>
<evidence type="ECO:0000313" key="12">
    <source>
        <dbReference type="Proteomes" id="UP000000542"/>
    </source>
</evidence>
<evidence type="ECO:0000313" key="11">
    <source>
        <dbReference type="EMBL" id="CAJ03763.1"/>
    </source>
</evidence>
<name>Q4QCK2_LEIMA</name>
<evidence type="ECO:0000256" key="8">
    <source>
        <dbReference type="SAM" id="MobiDB-lite"/>
    </source>
</evidence>
<evidence type="ECO:0000259" key="10">
    <source>
        <dbReference type="PROSITE" id="PS50011"/>
    </source>
</evidence>
<feature type="compositionally biased region" description="Polar residues" evidence="8">
    <location>
        <begin position="1237"/>
        <end position="1257"/>
    </location>
</feature>
<evidence type="ECO:0000256" key="1">
    <source>
        <dbReference type="ARBA" id="ARBA00004167"/>
    </source>
</evidence>
<dbReference type="VEuPathDB" id="TriTrypDB:LmjF.21.0130"/>
<feature type="transmembrane region" description="Helical" evidence="9">
    <location>
        <begin position="647"/>
        <end position="672"/>
    </location>
</feature>
<dbReference type="FunFam" id="1.10.510.10:FF:001153">
    <property type="entry name" value="Putative serine/threonine protein kinase"/>
    <property type="match status" value="1"/>
</dbReference>
<evidence type="ECO:0000256" key="9">
    <source>
        <dbReference type="SAM" id="Phobius"/>
    </source>
</evidence>
<evidence type="ECO:0000256" key="4">
    <source>
        <dbReference type="ARBA" id="ARBA00022741"/>
    </source>
</evidence>
<evidence type="ECO:0000256" key="5">
    <source>
        <dbReference type="ARBA" id="ARBA00022777"/>
    </source>
</evidence>
<keyword evidence="9" id="KW-0472">Membrane</keyword>
<dbReference type="Pfam" id="PF00069">
    <property type="entry name" value="Pkinase"/>
    <property type="match status" value="1"/>
</dbReference>
<gene>
    <name evidence="11" type="ORF">LMJF_21_0130</name>
</gene>
<dbReference type="PANTHER" id="PTHR11584">
    <property type="entry name" value="SERINE/THREONINE PROTEIN KINASE"/>
    <property type="match status" value="1"/>
</dbReference>
<dbReference type="PROSITE" id="PS00108">
    <property type="entry name" value="PROTEIN_KINASE_ST"/>
    <property type="match status" value="1"/>
</dbReference>
<dbReference type="GO" id="GO:0016020">
    <property type="term" value="C:membrane"/>
    <property type="evidence" value="ECO:0007669"/>
    <property type="project" value="UniProtKB-SubCell"/>
</dbReference>
<feature type="compositionally biased region" description="Low complexity" evidence="8">
    <location>
        <begin position="270"/>
        <end position="279"/>
    </location>
</feature>
<dbReference type="SUPFAM" id="SSF56112">
    <property type="entry name" value="Protein kinase-like (PK-like)"/>
    <property type="match status" value="1"/>
</dbReference>
<dbReference type="InParanoid" id="Q4QCK2"/>
<reference evidence="11 12" key="1">
    <citation type="journal article" date="2005" name="Science">
        <title>The genome of the kinetoplastid parasite, Leishmania major.</title>
        <authorList>
            <person name="Ivens A.C."/>
            <person name="Peacock C.S."/>
            <person name="Worthey E.A."/>
            <person name="Murphy L."/>
            <person name="Aggarwal G."/>
            <person name="Berriman M."/>
            <person name="Sisk E."/>
            <person name="Rajandream M.A."/>
            <person name="Adlem E."/>
            <person name="Aert R."/>
            <person name="Anupama A."/>
            <person name="Apostolou Z."/>
            <person name="Attipoe P."/>
            <person name="Bason N."/>
            <person name="Bauser C."/>
            <person name="Beck A."/>
            <person name="Beverley S.M."/>
            <person name="Bianchettin G."/>
            <person name="Borzym K."/>
            <person name="Bothe G."/>
            <person name="Bruschi C.V."/>
            <person name="Collins M."/>
            <person name="Cadag E."/>
            <person name="Ciarloni L."/>
            <person name="Clayton C."/>
            <person name="Coulson R.M."/>
            <person name="Cronin A."/>
            <person name="Cruz A.K."/>
            <person name="Davies R.M."/>
            <person name="De Gaudenzi J."/>
            <person name="Dobson D.E."/>
            <person name="Duesterhoeft A."/>
            <person name="Fazelina G."/>
            <person name="Fosker N."/>
            <person name="Frasch A.C."/>
            <person name="Fraser A."/>
            <person name="Fuchs M."/>
            <person name="Gabel C."/>
            <person name="Goble A."/>
            <person name="Goffeau A."/>
            <person name="Harris D."/>
            <person name="Hertz-Fowler C."/>
            <person name="Hilbert H."/>
            <person name="Horn D."/>
            <person name="Huang Y."/>
            <person name="Klages S."/>
            <person name="Knights A."/>
            <person name="Kube M."/>
            <person name="Larke N."/>
            <person name="Litvin L."/>
            <person name="Lord A."/>
            <person name="Louie T."/>
            <person name="Marra M."/>
            <person name="Masuy D."/>
            <person name="Matthews K."/>
            <person name="Michaeli S."/>
            <person name="Mottram J.C."/>
            <person name="Muller-Auer S."/>
            <person name="Munden H."/>
            <person name="Nelson S."/>
            <person name="Norbertczak H."/>
            <person name="Oliver K."/>
            <person name="O'neil S."/>
            <person name="Pentony M."/>
            <person name="Pohl T.M."/>
            <person name="Price C."/>
            <person name="Purnelle B."/>
            <person name="Quail M.A."/>
            <person name="Rabbinowitsch E."/>
            <person name="Reinhardt R."/>
            <person name="Rieger M."/>
            <person name="Rinta J."/>
            <person name="Robben J."/>
            <person name="Robertson L."/>
            <person name="Ruiz J.C."/>
            <person name="Rutter S."/>
            <person name="Saunders D."/>
            <person name="Schafer M."/>
            <person name="Schein J."/>
            <person name="Schwartz D.C."/>
            <person name="Seeger K."/>
            <person name="Seyler A."/>
            <person name="Sharp S."/>
            <person name="Shin H."/>
            <person name="Sivam D."/>
            <person name="Squares R."/>
            <person name="Squares S."/>
            <person name="Tosato V."/>
            <person name="Vogt C."/>
            <person name="Volckaert G."/>
            <person name="Wambutt R."/>
            <person name="Warren T."/>
            <person name="Wedler H."/>
            <person name="Woodward J."/>
            <person name="Zhou S."/>
            <person name="Zimmermann W."/>
            <person name="Smith D.F."/>
            <person name="Blackwell J.M."/>
            <person name="Stuart K.D."/>
            <person name="Barrell B."/>
            <person name="Myler P.J."/>
        </authorList>
    </citation>
    <scope>NUCLEOTIDE SEQUENCE [LARGE SCALE GENOMIC DNA]</scope>
    <source>
        <strain evidence="12">MHOM/IL/81/Friedlin</strain>
    </source>
</reference>